<accession>A0AAV9UN21</accession>
<evidence type="ECO:0000256" key="2">
    <source>
        <dbReference type="ARBA" id="ARBA00022737"/>
    </source>
</evidence>
<keyword evidence="2" id="KW-0677">Repeat</keyword>
<gene>
    <name evidence="5" type="primary">ANXA6</name>
    <name evidence="5" type="ORF">TWF696_007616</name>
</gene>
<protein>
    <submittedName>
        <fullName evidence="5">Annexin A6, variant 2</fullName>
    </submittedName>
</protein>
<feature type="compositionally biased region" description="Low complexity" evidence="4">
    <location>
        <begin position="122"/>
        <end position="131"/>
    </location>
</feature>
<dbReference type="EMBL" id="JAVHNQ010000006">
    <property type="protein sequence ID" value="KAK6343965.1"/>
    <property type="molecule type" value="Genomic_DNA"/>
</dbReference>
<dbReference type="GO" id="GO:0005886">
    <property type="term" value="C:plasma membrane"/>
    <property type="evidence" value="ECO:0007669"/>
    <property type="project" value="TreeGrafter"/>
</dbReference>
<evidence type="ECO:0000313" key="6">
    <source>
        <dbReference type="Proteomes" id="UP001375240"/>
    </source>
</evidence>
<feature type="compositionally biased region" description="Pro residues" evidence="4">
    <location>
        <begin position="45"/>
        <end position="61"/>
    </location>
</feature>
<dbReference type="PRINTS" id="PR00196">
    <property type="entry name" value="ANNEXIN"/>
</dbReference>
<name>A0AAV9UN21_9PEZI</name>
<dbReference type="InterPro" id="IPR018502">
    <property type="entry name" value="Annexin_repeat"/>
</dbReference>
<dbReference type="Gene3D" id="1.10.220.10">
    <property type="entry name" value="Annexin"/>
    <property type="match status" value="3"/>
</dbReference>
<organism evidence="5 6">
    <name type="scientific">Orbilia brochopaga</name>
    <dbReference type="NCBI Taxonomy" id="3140254"/>
    <lineage>
        <taxon>Eukaryota</taxon>
        <taxon>Fungi</taxon>
        <taxon>Dikarya</taxon>
        <taxon>Ascomycota</taxon>
        <taxon>Pezizomycotina</taxon>
        <taxon>Orbiliomycetes</taxon>
        <taxon>Orbiliales</taxon>
        <taxon>Orbiliaceae</taxon>
        <taxon>Orbilia</taxon>
    </lineage>
</organism>
<evidence type="ECO:0000256" key="4">
    <source>
        <dbReference type="SAM" id="MobiDB-lite"/>
    </source>
</evidence>
<dbReference type="GO" id="GO:0005634">
    <property type="term" value="C:nucleus"/>
    <property type="evidence" value="ECO:0007669"/>
    <property type="project" value="TreeGrafter"/>
</dbReference>
<dbReference type="GO" id="GO:0005737">
    <property type="term" value="C:cytoplasm"/>
    <property type="evidence" value="ECO:0007669"/>
    <property type="project" value="TreeGrafter"/>
</dbReference>
<dbReference type="PROSITE" id="PS51897">
    <property type="entry name" value="ANNEXIN_2"/>
    <property type="match status" value="2"/>
</dbReference>
<feature type="region of interest" description="Disordered" evidence="4">
    <location>
        <begin position="378"/>
        <end position="397"/>
    </location>
</feature>
<comment type="similarity">
    <text evidence="1">Belongs to the annexin family.</text>
</comment>
<feature type="compositionally biased region" description="Low complexity" evidence="4">
    <location>
        <begin position="76"/>
        <end position="85"/>
    </location>
</feature>
<dbReference type="GO" id="GO:0012506">
    <property type="term" value="C:vesicle membrane"/>
    <property type="evidence" value="ECO:0007669"/>
    <property type="project" value="TreeGrafter"/>
</dbReference>
<dbReference type="GO" id="GO:0005544">
    <property type="term" value="F:calcium-dependent phospholipid binding"/>
    <property type="evidence" value="ECO:0007669"/>
    <property type="project" value="InterPro"/>
</dbReference>
<feature type="compositionally biased region" description="Low complexity" evidence="4">
    <location>
        <begin position="33"/>
        <end position="44"/>
    </location>
</feature>
<dbReference type="PANTHER" id="PTHR10502:SF102">
    <property type="entry name" value="ANNEXIN B11"/>
    <property type="match status" value="1"/>
</dbReference>
<evidence type="ECO:0000313" key="5">
    <source>
        <dbReference type="EMBL" id="KAK6343965.1"/>
    </source>
</evidence>
<keyword evidence="6" id="KW-1185">Reference proteome</keyword>
<sequence length="397" mass="43776">MSYQQPYAGAPPPQSFNYQQPGYPYPPPPGPSQQPAGAPYYQAPPQGPPGYPSQPPQPGYPPQLDYANRAYPPAPAYAGQQQQPGAYPPPSQYPQQPPYGAPLPHPGAMNPQYLPSQPPAAYPQQYPMQPAGPTPGFEDPLQFDPHDQRLTREADALRTAMKGFGCNQAELIRVMSALNTPYAIHSVARAFQQRYNRDLLADLKKETSGNFQDTLLAIARGPLLEEVHAVHAAIHRPGTTETVLDDVLLCRSPPDLDAIKKAYKRAFSRELEADVRGDLSLKTESMFAFALQNRRAPDNEPVDMGQIEKDVYNIHLALEGVGGAGVGGILGGTHQEAVYSTILSRNDAQIGAIAHSYERMYHRRLDVTIEKVSPDVRIDRPRRPTVNPTYQIPYQTR</sequence>
<feature type="compositionally biased region" description="Pro residues" evidence="4">
    <location>
        <begin position="23"/>
        <end position="32"/>
    </location>
</feature>
<feature type="compositionally biased region" description="Pro residues" evidence="4">
    <location>
        <begin position="86"/>
        <end position="105"/>
    </location>
</feature>
<dbReference type="Proteomes" id="UP001375240">
    <property type="component" value="Unassembled WGS sequence"/>
</dbReference>
<dbReference type="AlphaFoldDB" id="A0AAV9UN21"/>
<evidence type="ECO:0000256" key="3">
    <source>
        <dbReference type="ARBA" id="ARBA00023216"/>
    </source>
</evidence>
<dbReference type="PANTHER" id="PTHR10502">
    <property type="entry name" value="ANNEXIN"/>
    <property type="match status" value="1"/>
</dbReference>
<keyword evidence="3" id="KW-0041">Annexin</keyword>
<dbReference type="GO" id="GO:0005509">
    <property type="term" value="F:calcium ion binding"/>
    <property type="evidence" value="ECO:0007669"/>
    <property type="project" value="InterPro"/>
</dbReference>
<dbReference type="SUPFAM" id="SSF47874">
    <property type="entry name" value="Annexin"/>
    <property type="match status" value="1"/>
</dbReference>
<feature type="compositionally biased region" description="Polar residues" evidence="4">
    <location>
        <begin position="386"/>
        <end position="397"/>
    </location>
</feature>
<feature type="region of interest" description="Disordered" evidence="4">
    <location>
        <begin position="1"/>
        <end position="144"/>
    </location>
</feature>
<dbReference type="InterPro" id="IPR037104">
    <property type="entry name" value="Annexin_sf"/>
</dbReference>
<dbReference type="InterPro" id="IPR001464">
    <property type="entry name" value="Annexin"/>
</dbReference>
<feature type="compositionally biased region" description="Low complexity" evidence="4">
    <location>
        <begin position="106"/>
        <end position="115"/>
    </location>
</feature>
<dbReference type="SMART" id="SM00335">
    <property type="entry name" value="ANX"/>
    <property type="match status" value="2"/>
</dbReference>
<comment type="caution">
    <text evidence="5">The sequence shown here is derived from an EMBL/GenBank/DDBJ whole genome shotgun (WGS) entry which is preliminary data.</text>
</comment>
<dbReference type="Pfam" id="PF00191">
    <property type="entry name" value="Annexin"/>
    <property type="match status" value="2"/>
</dbReference>
<reference evidence="5 6" key="1">
    <citation type="submission" date="2019-10" db="EMBL/GenBank/DDBJ databases">
        <authorList>
            <person name="Palmer J.M."/>
        </authorList>
    </citation>
    <scope>NUCLEOTIDE SEQUENCE [LARGE SCALE GENOMIC DNA]</scope>
    <source>
        <strain evidence="5 6">TWF696</strain>
    </source>
</reference>
<evidence type="ECO:0000256" key="1">
    <source>
        <dbReference type="ARBA" id="ARBA00007831"/>
    </source>
</evidence>
<dbReference type="GO" id="GO:0001786">
    <property type="term" value="F:phosphatidylserine binding"/>
    <property type="evidence" value="ECO:0007669"/>
    <property type="project" value="TreeGrafter"/>
</dbReference>
<proteinExistence type="inferred from homology"/>